<dbReference type="AlphaFoldDB" id="A0A7W8KEN4"/>
<comment type="caution">
    <text evidence="6">The sequence shown here is derived from an EMBL/GenBank/DDBJ whole genome shotgun (WGS) entry which is preliminary data.</text>
</comment>
<dbReference type="SUPFAM" id="SSF51445">
    <property type="entry name" value="(Trans)glycosidases"/>
    <property type="match status" value="1"/>
</dbReference>
<dbReference type="Gene3D" id="2.60.40.10">
    <property type="entry name" value="Immunoglobulins"/>
    <property type="match status" value="1"/>
</dbReference>
<dbReference type="InterPro" id="IPR036962">
    <property type="entry name" value="Glyco_hydro_3_N_sf"/>
</dbReference>
<dbReference type="EC" id="3.2.1.21" evidence="6"/>
<dbReference type="EMBL" id="JACHFK010000005">
    <property type="protein sequence ID" value="MBB5376782.1"/>
    <property type="molecule type" value="Genomic_DNA"/>
</dbReference>
<dbReference type="InterPro" id="IPR002772">
    <property type="entry name" value="Glyco_hydro_3_C"/>
</dbReference>
<dbReference type="Gene3D" id="2.60.120.260">
    <property type="entry name" value="Galactose-binding domain-like"/>
    <property type="match status" value="1"/>
</dbReference>
<evidence type="ECO:0000313" key="6">
    <source>
        <dbReference type="EMBL" id="MBB5376782.1"/>
    </source>
</evidence>
<dbReference type="Gene3D" id="3.20.20.300">
    <property type="entry name" value="Glycoside hydrolase, family 3, N-terminal domain"/>
    <property type="match status" value="1"/>
</dbReference>
<dbReference type="InterPro" id="IPR050288">
    <property type="entry name" value="Cellulose_deg_GH3"/>
</dbReference>
<gene>
    <name evidence="6" type="ORF">HNQ07_002246</name>
</gene>
<organism evidence="6 7">
    <name type="scientific">Deinococcus metalli</name>
    <dbReference type="NCBI Taxonomy" id="1141878"/>
    <lineage>
        <taxon>Bacteria</taxon>
        <taxon>Thermotogati</taxon>
        <taxon>Deinococcota</taxon>
        <taxon>Deinococci</taxon>
        <taxon>Deinococcales</taxon>
        <taxon>Deinococcaceae</taxon>
        <taxon>Deinococcus</taxon>
    </lineage>
</organism>
<feature type="domain" description="Fibronectin type III-like" evidence="5">
    <location>
        <begin position="703"/>
        <end position="773"/>
    </location>
</feature>
<dbReference type="Pfam" id="PF01915">
    <property type="entry name" value="Glyco_hydro_3_C"/>
    <property type="match status" value="1"/>
</dbReference>
<dbReference type="GO" id="GO:0005975">
    <property type="term" value="P:carbohydrate metabolic process"/>
    <property type="evidence" value="ECO:0007669"/>
    <property type="project" value="InterPro"/>
</dbReference>
<dbReference type="Proteomes" id="UP000539473">
    <property type="component" value="Unassembled WGS sequence"/>
</dbReference>
<evidence type="ECO:0000313" key="7">
    <source>
        <dbReference type="Proteomes" id="UP000539473"/>
    </source>
</evidence>
<dbReference type="Pfam" id="PF00933">
    <property type="entry name" value="Glyco_hydro_3"/>
    <property type="match status" value="1"/>
</dbReference>
<dbReference type="InterPro" id="IPR019800">
    <property type="entry name" value="Glyco_hydro_3_AS"/>
</dbReference>
<dbReference type="InterPro" id="IPR026891">
    <property type="entry name" value="Fn3-like"/>
</dbReference>
<dbReference type="SMART" id="SM01217">
    <property type="entry name" value="Fn3_like"/>
    <property type="match status" value="1"/>
</dbReference>
<dbReference type="InterPro" id="IPR017853">
    <property type="entry name" value="GH"/>
</dbReference>
<protein>
    <submittedName>
        <fullName evidence="6">Beta-glucosidase</fullName>
        <ecNumber evidence="6">3.2.1.21</ecNumber>
    </submittedName>
</protein>
<dbReference type="GO" id="GO:0008422">
    <property type="term" value="F:beta-glucosidase activity"/>
    <property type="evidence" value="ECO:0007669"/>
    <property type="project" value="UniProtKB-EC"/>
</dbReference>
<dbReference type="Pfam" id="PF14310">
    <property type="entry name" value="Fn3-like"/>
    <property type="match status" value="1"/>
</dbReference>
<name>A0A7W8KEN4_9DEIO</name>
<evidence type="ECO:0000256" key="3">
    <source>
        <dbReference type="ARBA" id="ARBA00023277"/>
    </source>
</evidence>
<sequence length="786" mass="82684">MTRPPTLEEQARLTAGAGIWSTPAIPEAGVPGLSLADGPMGVASQSIDERDVSLLMPCGTALAASWDTALAREVGTVVAAECRRRHVQAILGPNLNLPRSPLAGRAFETYSEEPLLSALIGAAWIAGVQGGGVSAVAKHLVANDSETQRHSMNSVVDQRALREVYLRPFEYAARAGVGGLLLAYNRMNGLPCVEHADLMGIVRNEWRWPGVLMSDWFGTHDGARSLNAGLDLEMPGPARHMGERAAALVGAGEVPARRVAEAADRLQTWARRWTDTAPGPAADAQDVLVRAAAAGFVLLSNDGLLPLDPAQSLAVIGPNASAPCYQGATFARIALADDVPTPVAALQGAFADVRHEPGVAPTYRLPPLTAQDITAPSGEPGLDVTYATAAGEEVFHEVRRTSTLVWFSDMPGGLHTAQPGRVRARTRLIPAVSGPWRLSYGGTGDVTFLIDGAVQGERPSPVVGGDVMGHLLRAESGHVDLELRAGVPVELDYRMTFGGARAQGLWFGARPPEAADLLERAVAAAGHAAQVALVVGETADSGVESRDRTTTRLPDDQLDLIRRVCAANPRTVVIVNAAHAVDLSWADHAAAVMQVWFPGQGFAPALADVLSGAREPGGRLPVTVARAEADYPAFDLTPDAHGDLPYGEGVLIGARAFAARGTVPAYPLGAGVGYAQFDYCSVAADAQTVTLNVRNTSGRAGKTVVQVYLEMPALDGVPAYPTLAAFQAVTLAAGEVRDVTLAVAHDAYRQWSQADGRWITQPGPRRVQVGRFLGDAVWEGTVTPPH</sequence>
<dbReference type="Gene3D" id="3.40.50.1700">
    <property type="entry name" value="Glycoside hydrolase family 3 C-terminal domain"/>
    <property type="match status" value="1"/>
</dbReference>
<dbReference type="SUPFAM" id="SSF52279">
    <property type="entry name" value="Beta-D-glucan exohydrolase, C-terminal domain"/>
    <property type="match status" value="1"/>
</dbReference>
<dbReference type="InterPro" id="IPR036881">
    <property type="entry name" value="Glyco_hydro_3_C_sf"/>
</dbReference>
<keyword evidence="4 6" id="KW-0326">Glycosidase</keyword>
<evidence type="ECO:0000256" key="4">
    <source>
        <dbReference type="RuleBase" id="RU361161"/>
    </source>
</evidence>
<comment type="similarity">
    <text evidence="1 4">Belongs to the glycosyl hydrolase 3 family.</text>
</comment>
<dbReference type="InterPro" id="IPR013783">
    <property type="entry name" value="Ig-like_fold"/>
</dbReference>
<proteinExistence type="inferred from homology"/>
<dbReference type="RefSeq" id="WP_184111761.1">
    <property type="nucleotide sequence ID" value="NZ_BNAJ01000005.1"/>
</dbReference>
<evidence type="ECO:0000256" key="1">
    <source>
        <dbReference type="ARBA" id="ARBA00005336"/>
    </source>
</evidence>
<accession>A0A7W8KEN4</accession>
<evidence type="ECO:0000256" key="2">
    <source>
        <dbReference type="ARBA" id="ARBA00022801"/>
    </source>
</evidence>
<dbReference type="PANTHER" id="PTHR42715">
    <property type="entry name" value="BETA-GLUCOSIDASE"/>
    <property type="match status" value="1"/>
</dbReference>
<dbReference type="PRINTS" id="PR00133">
    <property type="entry name" value="GLHYDRLASE3"/>
</dbReference>
<dbReference type="PROSITE" id="PS00775">
    <property type="entry name" value="GLYCOSYL_HYDROL_F3"/>
    <property type="match status" value="1"/>
</dbReference>
<reference evidence="6 7" key="1">
    <citation type="submission" date="2020-08" db="EMBL/GenBank/DDBJ databases">
        <title>Genomic Encyclopedia of Type Strains, Phase IV (KMG-IV): sequencing the most valuable type-strain genomes for metagenomic binning, comparative biology and taxonomic classification.</title>
        <authorList>
            <person name="Goeker M."/>
        </authorList>
    </citation>
    <scope>NUCLEOTIDE SEQUENCE [LARGE SCALE GENOMIC DNA]</scope>
    <source>
        <strain evidence="6 7">DSM 27521</strain>
    </source>
</reference>
<keyword evidence="3" id="KW-0119">Carbohydrate metabolism</keyword>
<dbReference type="PANTHER" id="PTHR42715:SF10">
    <property type="entry name" value="BETA-GLUCOSIDASE"/>
    <property type="match status" value="1"/>
</dbReference>
<evidence type="ECO:0000259" key="5">
    <source>
        <dbReference type="SMART" id="SM01217"/>
    </source>
</evidence>
<dbReference type="InterPro" id="IPR001764">
    <property type="entry name" value="Glyco_hydro_3_N"/>
</dbReference>
<keyword evidence="2 4" id="KW-0378">Hydrolase</keyword>